<evidence type="ECO:0000259" key="6">
    <source>
        <dbReference type="Pfam" id="PF14008"/>
    </source>
</evidence>
<dbReference type="Pfam" id="PF14008">
    <property type="entry name" value="Metallophos_C"/>
    <property type="match status" value="1"/>
</dbReference>
<dbReference type="GO" id="GO:0003993">
    <property type="term" value="F:acid phosphatase activity"/>
    <property type="evidence" value="ECO:0007669"/>
    <property type="project" value="UniProtKB-EC"/>
</dbReference>
<evidence type="ECO:0000256" key="4">
    <source>
        <dbReference type="SAM" id="MobiDB-lite"/>
    </source>
</evidence>
<feature type="region of interest" description="Disordered" evidence="4">
    <location>
        <begin position="32"/>
        <end position="56"/>
    </location>
</feature>
<accession>A0AAD5TIW5</accession>
<proteinExistence type="inferred from homology"/>
<dbReference type="SUPFAM" id="SSF56300">
    <property type="entry name" value="Metallo-dependent phosphatases"/>
    <property type="match status" value="1"/>
</dbReference>
<dbReference type="GO" id="GO:0046872">
    <property type="term" value="F:metal ion binding"/>
    <property type="evidence" value="ECO:0007669"/>
    <property type="project" value="InterPro"/>
</dbReference>
<evidence type="ECO:0000259" key="7">
    <source>
        <dbReference type="Pfam" id="PF16656"/>
    </source>
</evidence>
<keyword evidence="9" id="KW-1185">Reference proteome</keyword>
<evidence type="ECO:0000313" key="8">
    <source>
        <dbReference type="EMBL" id="KAJ3177770.1"/>
    </source>
</evidence>
<dbReference type="CDD" id="cd00839">
    <property type="entry name" value="MPP_PAPs"/>
    <property type="match status" value="1"/>
</dbReference>
<dbReference type="Gene3D" id="2.60.40.380">
    <property type="entry name" value="Purple acid phosphatase-like, N-terminal"/>
    <property type="match status" value="1"/>
</dbReference>
<dbReference type="InterPro" id="IPR029052">
    <property type="entry name" value="Metallo-depent_PP-like"/>
</dbReference>
<dbReference type="InterPro" id="IPR004843">
    <property type="entry name" value="Calcineurin-like_PHP"/>
</dbReference>
<feature type="compositionally biased region" description="Low complexity" evidence="4">
    <location>
        <begin position="35"/>
        <end position="56"/>
    </location>
</feature>
<feature type="chain" id="PRO_5041767256" description="Purple acid phosphatase" evidence="3">
    <location>
        <begin position="21"/>
        <end position="728"/>
    </location>
</feature>
<sequence length="728" mass="77408">MKLLFPGLCAGLSLALCASAAPLAKCTPDRPPVYSTGSGSNPGTPTSGIATPTGTVTGTATATATATAASSTAATLSRSSTSSATSTTSSAVSTSTAYPGIYPKPTTNAPHSVRLAFAGSDGMNVGFSSIAKFADAPKIRYGPKGKALTTVVAGTSRTYAGTSSYFHYVTVRGLKAFTEYDYVIVGDSTYGSKDSEVLSFRTARAPGDHSPFTINMLGDMGLYEGLPTIAALTHNVENESAYTPEFDFQVGDLSYADDNIESPDFGTYEQIYDGFQRHLSNVTSRVAYMVFSGNHESRTPVAENSPNSTVDFAAYRARFRMPSDESDAHSDSMWYSFDYGMVHFVALNTETDIFDNAATGYGVPPGTHGNLIQEMFNIESQKDWLAKDLAKVDRTKTPWVIVGGHRPFYTSKYHGLTAFLLDQFEPLFQQFAVDMVLTGHNHFYEREYPVRNGVVTQYGYNNLGPRDPPIYIVNGAAGNQESHYAETLPLQDFTVPSGYLTTDFGYAVMKFVNSTALEWTFVKTSPDGLATEPTPSGTAVFESFTIIRNHDNIPIGGFTDPLPFNAVKPLSTTSAAEIAACLASAGPHVCGDGFEQSAIFGLASHPKQQVDAVIKINAYTDAASKTLHGSFQLGYNDPQTGKAIGVDSGKPLSISTAGAVKLVFAADGLKESTSPLTTACTGAAPTTLILDYDVNNIKAKSVSYTCANSTVPILFGSGIFSTFGTTVV</sequence>
<evidence type="ECO:0000256" key="3">
    <source>
        <dbReference type="RuleBase" id="RU361203"/>
    </source>
</evidence>
<feature type="signal peptide" evidence="3">
    <location>
        <begin position="1"/>
        <end position="20"/>
    </location>
</feature>
<dbReference type="InterPro" id="IPR015914">
    <property type="entry name" value="PAPs_N"/>
</dbReference>
<dbReference type="EMBL" id="JADGJQ010000031">
    <property type="protein sequence ID" value="KAJ3177770.1"/>
    <property type="molecule type" value="Genomic_DNA"/>
</dbReference>
<dbReference type="Gene3D" id="3.60.21.10">
    <property type="match status" value="1"/>
</dbReference>
<dbReference type="InterPro" id="IPR025733">
    <property type="entry name" value="PAPs_C"/>
</dbReference>
<dbReference type="AlphaFoldDB" id="A0AAD5TIW5"/>
<keyword evidence="2" id="KW-0325">Glycoprotein</keyword>
<gene>
    <name evidence="8" type="ORF">HDU87_004292</name>
</gene>
<feature type="domain" description="Purple acid phosphatase N-terminal" evidence="7">
    <location>
        <begin position="110"/>
        <end position="202"/>
    </location>
</feature>
<protein>
    <recommendedName>
        <fullName evidence="3">Purple acid phosphatase</fullName>
        <ecNumber evidence="3">3.1.3.2</ecNumber>
    </recommendedName>
</protein>
<feature type="domain" description="Calcineurin-like phosphoesterase" evidence="5">
    <location>
        <begin position="214"/>
        <end position="443"/>
    </location>
</feature>
<dbReference type="PANTHER" id="PTHR45867:SF3">
    <property type="entry name" value="ACID PHOSPHATASE TYPE 7"/>
    <property type="match status" value="1"/>
</dbReference>
<comment type="caution">
    <text evidence="8">The sequence shown here is derived from an EMBL/GenBank/DDBJ whole genome shotgun (WGS) entry which is preliminary data.</text>
</comment>
<comment type="catalytic activity">
    <reaction evidence="3">
        <text>a phosphate monoester + H2O = an alcohol + phosphate</text>
        <dbReference type="Rhea" id="RHEA:15017"/>
        <dbReference type="ChEBI" id="CHEBI:15377"/>
        <dbReference type="ChEBI" id="CHEBI:30879"/>
        <dbReference type="ChEBI" id="CHEBI:43474"/>
        <dbReference type="ChEBI" id="CHEBI:67140"/>
        <dbReference type="EC" id="3.1.3.2"/>
    </reaction>
</comment>
<dbReference type="Pfam" id="PF00149">
    <property type="entry name" value="Metallophos"/>
    <property type="match status" value="1"/>
</dbReference>
<dbReference type="Pfam" id="PF16656">
    <property type="entry name" value="Pur_ac_phosph_N"/>
    <property type="match status" value="1"/>
</dbReference>
<organism evidence="8 9">
    <name type="scientific">Geranomyces variabilis</name>
    <dbReference type="NCBI Taxonomy" id="109894"/>
    <lineage>
        <taxon>Eukaryota</taxon>
        <taxon>Fungi</taxon>
        <taxon>Fungi incertae sedis</taxon>
        <taxon>Chytridiomycota</taxon>
        <taxon>Chytridiomycota incertae sedis</taxon>
        <taxon>Chytridiomycetes</taxon>
        <taxon>Spizellomycetales</taxon>
        <taxon>Powellomycetaceae</taxon>
        <taxon>Geranomyces</taxon>
    </lineage>
</organism>
<name>A0AAD5TIW5_9FUNG</name>
<dbReference type="SUPFAM" id="SSF49363">
    <property type="entry name" value="Purple acid phosphatase, N-terminal domain"/>
    <property type="match status" value="1"/>
</dbReference>
<dbReference type="Proteomes" id="UP001212152">
    <property type="component" value="Unassembled WGS sequence"/>
</dbReference>
<evidence type="ECO:0000259" key="5">
    <source>
        <dbReference type="Pfam" id="PF00149"/>
    </source>
</evidence>
<dbReference type="InterPro" id="IPR008963">
    <property type="entry name" value="Purple_acid_Pase-like_N"/>
</dbReference>
<evidence type="ECO:0000256" key="2">
    <source>
        <dbReference type="ARBA" id="ARBA00023180"/>
    </source>
</evidence>
<keyword evidence="3" id="KW-0378">Hydrolase</keyword>
<reference evidence="8" key="1">
    <citation type="submission" date="2020-05" db="EMBL/GenBank/DDBJ databases">
        <title>Phylogenomic resolution of chytrid fungi.</title>
        <authorList>
            <person name="Stajich J.E."/>
            <person name="Amses K."/>
            <person name="Simmons R."/>
            <person name="Seto K."/>
            <person name="Myers J."/>
            <person name="Bonds A."/>
            <person name="Quandt C.A."/>
            <person name="Barry K."/>
            <person name="Liu P."/>
            <person name="Grigoriev I."/>
            <person name="Longcore J.E."/>
            <person name="James T.Y."/>
        </authorList>
    </citation>
    <scope>NUCLEOTIDE SEQUENCE</scope>
    <source>
        <strain evidence="8">JEL0379</strain>
    </source>
</reference>
<keyword evidence="1 3" id="KW-0732">Signal</keyword>
<dbReference type="InterPro" id="IPR041792">
    <property type="entry name" value="MPP_PAP"/>
</dbReference>
<feature type="domain" description="Purple acid phosphatase C-terminal" evidence="6">
    <location>
        <begin position="469"/>
        <end position="525"/>
    </location>
</feature>
<comment type="similarity">
    <text evidence="3">Belongs to the metallophosphoesterase superfamily. Purple acid phosphatase family.</text>
</comment>
<evidence type="ECO:0000256" key="1">
    <source>
        <dbReference type="ARBA" id="ARBA00022729"/>
    </source>
</evidence>
<dbReference type="PANTHER" id="PTHR45867">
    <property type="entry name" value="PURPLE ACID PHOSPHATASE"/>
    <property type="match status" value="1"/>
</dbReference>
<evidence type="ECO:0000313" key="9">
    <source>
        <dbReference type="Proteomes" id="UP001212152"/>
    </source>
</evidence>
<dbReference type="EC" id="3.1.3.2" evidence="3"/>